<dbReference type="Proteomes" id="UP000230056">
    <property type="component" value="Chromosome"/>
</dbReference>
<reference evidence="1 2" key="1">
    <citation type="submission" date="2017-11" db="EMBL/GenBank/DDBJ databases">
        <title>Genome sequencing of Fusobacterium periodonticum KCOM 1261.</title>
        <authorList>
            <person name="Kook J.-K."/>
            <person name="Park S.-N."/>
            <person name="Lim Y.K."/>
        </authorList>
    </citation>
    <scope>NUCLEOTIDE SEQUENCE [LARGE SCALE GENOMIC DNA]</scope>
    <source>
        <strain evidence="1 2">KCOM 1261</strain>
    </source>
</reference>
<dbReference type="InterPro" id="IPR011652">
    <property type="entry name" value="MORN_2"/>
</dbReference>
<proteinExistence type="predicted"/>
<evidence type="ECO:0000313" key="2">
    <source>
        <dbReference type="Proteomes" id="UP000230056"/>
    </source>
</evidence>
<dbReference type="Pfam" id="PF07661">
    <property type="entry name" value="MORN_2"/>
    <property type="match status" value="4"/>
</dbReference>
<name>A0A2D3NUC4_9FUSO</name>
<gene>
    <name evidence="1" type="ORF">CTM72_00180</name>
</gene>
<dbReference type="SUPFAM" id="SSF82185">
    <property type="entry name" value="Histone H3 K4-specific methyltransferase SET7/9 N-terminal domain"/>
    <property type="match status" value="1"/>
</dbReference>
<dbReference type="Gene3D" id="3.90.930.1">
    <property type="match status" value="1"/>
</dbReference>
<dbReference type="RefSeq" id="WP_100024055.1">
    <property type="nucleotide sequence ID" value="NZ_CP024699.1"/>
</dbReference>
<accession>A0A2D3NUC4</accession>
<sequence>MKVYELENNFDNGETDFHFKLTKDINFFFKEEEKKDLLEKLKYPAKAVNRYLRGVFEFSPLMIADMYKVKYGSYKGLEQYIKLESEDKKPVIADIMWIQGIGLRFIISKKAKDYLDKKYFDYFRYIEVFYKDIPLYIITELTKVEPCYVIADYKYRLVDFLKISGKNDVFLINRDEGKPSDSIYCLEAFKEYIEASALTGYEFRKMNDSNTFKIPEEKKEELKEVEDKAYYENGNLKYKGLLCNGKRIKEWKYYYENGNLNFIGSYDEYGEQNGLWKIYYKNGNIKNIANYDYGKLVGLVRNYEEDGKFSSTTYYEEGSNLTKWQFFYKDGKSIKKEGMAYDMGEEAKKRWIATGEWKYYSKAGKLQKIETYEKGEIIKVEKFK</sequence>
<evidence type="ECO:0000313" key="1">
    <source>
        <dbReference type="EMBL" id="ATV58294.1"/>
    </source>
</evidence>
<dbReference type="EMBL" id="CP024699">
    <property type="protein sequence ID" value="ATV58294.1"/>
    <property type="molecule type" value="Genomic_DNA"/>
</dbReference>
<organism evidence="1 2">
    <name type="scientific">Fusobacterium pseudoperiodonticum</name>
    <dbReference type="NCBI Taxonomy" id="2663009"/>
    <lineage>
        <taxon>Bacteria</taxon>
        <taxon>Fusobacteriati</taxon>
        <taxon>Fusobacteriota</taxon>
        <taxon>Fusobacteriia</taxon>
        <taxon>Fusobacteriales</taxon>
        <taxon>Fusobacteriaceae</taxon>
        <taxon>Fusobacterium</taxon>
    </lineage>
</organism>
<dbReference type="AlphaFoldDB" id="A0A2D3NUC4"/>
<evidence type="ECO:0008006" key="3">
    <source>
        <dbReference type="Google" id="ProtNLM"/>
    </source>
</evidence>
<protein>
    <recommendedName>
        <fullName evidence="3">Toxin-antitoxin system YwqK family antitoxin</fullName>
    </recommendedName>
</protein>